<keyword evidence="2" id="KW-1185">Reference proteome</keyword>
<evidence type="ECO:0000313" key="2">
    <source>
        <dbReference type="Proteomes" id="UP000485058"/>
    </source>
</evidence>
<dbReference type="AlphaFoldDB" id="A0A699YMD1"/>
<accession>A0A699YMD1</accession>
<comment type="caution">
    <text evidence="1">The sequence shown here is derived from an EMBL/GenBank/DDBJ whole genome shotgun (WGS) entry which is preliminary data.</text>
</comment>
<gene>
    <name evidence="1" type="ORF">HaLaN_06625</name>
</gene>
<sequence length="97" mass="10429">MQEYKCQGVRAQGTCNAPREGVAATKALGLRSPATLQATSCANPCDAPRRLAKTKLAWLHDCMANSSSVLVWQSNMANLPRNDMVDCGQSHSVSTHL</sequence>
<reference evidence="1 2" key="1">
    <citation type="submission" date="2020-02" db="EMBL/GenBank/DDBJ databases">
        <title>Draft genome sequence of Haematococcus lacustris strain NIES-144.</title>
        <authorList>
            <person name="Morimoto D."/>
            <person name="Nakagawa S."/>
            <person name="Yoshida T."/>
            <person name="Sawayama S."/>
        </authorList>
    </citation>
    <scope>NUCLEOTIDE SEQUENCE [LARGE SCALE GENOMIC DNA]</scope>
    <source>
        <strain evidence="1 2">NIES-144</strain>
    </source>
</reference>
<name>A0A699YMD1_HAELA</name>
<dbReference type="Proteomes" id="UP000485058">
    <property type="component" value="Unassembled WGS sequence"/>
</dbReference>
<proteinExistence type="predicted"/>
<protein>
    <submittedName>
        <fullName evidence="1">Uncharacterized protein</fullName>
    </submittedName>
</protein>
<dbReference type="EMBL" id="BLLF01000380">
    <property type="protein sequence ID" value="GFH11170.1"/>
    <property type="molecule type" value="Genomic_DNA"/>
</dbReference>
<evidence type="ECO:0000313" key="1">
    <source>
        <dbReference type="EMBL" id="GFH11170.1"/>
    </source>
</evidence>
<organism evidence="1 2">
    <name type="scientific">Haematococcus lacustris</name>
    <name type="common">Green alga</name>
    <name type="synonym">Haematococcus pluvialis</name>
    <dbReference type="NCBI Taxonomy" id="44745"/>
    <lineage>
        <taxon>Eukaryota</taxon>
        <taxon>Viridiplantae</taxon>
        <taxon>Chlorophyta</taxon>
        <taxon>core chlorophytes</taxon>
        <taxon>Chlorophyceae</taxon>
        <taxon>CS clade</taxon>
        <taxon>Chlamydomonadales</taxon>
        <taxon>Haematococcaceae</taxon>
        <taxon>Haematococcus</taxon>
    </lineage>
</organism>